<reference evidence="2" key="1">
    <citation type="submission" date="2021-07" db="EMBL/GenBank/DDBJ databases">
        <title>Roseobacter insulae sp. nov., isolated from a tidal flat.</title>
        <authorList>
            <person name="Park S."/>
            <person name="Yoon J.-H."/>
        </authorList>
    </citation>
    <scope>NUCLEOTIDE SEQUENCE</scope>
    <source>
        <strain evidence="2">YSTF-M11</strain>
    </source>
</reference>
<organism evidence="2 3">
    <name type="scientific">Roseobacter insulae</name>
    <dbReference type="NCBI Taxonomy" id="2859783"/>
    <lineage>
        <taxon>Bacteria</taxon>
        <taxon>Pseudomonadati</taxon>
        <taxon>Pseudomonadota</taxon>
        <taxon>Alphaproteobacteria</taxon>
        <taxon>Rhodobacterales</taxon>
        <taxon>Roseobacteraceae</taxon>
        <taxon>Roseobacter</taxon>
    </lineage>
</organism>
<dbReference type="Pfam" id="PF14534">
    <property type="entry name" value="DUF4440"/>
    <property type="match status" value="1"/>
</dbReference>
<comment type="caution">
    <text evidence="2">The sequence shown here is derived from an EMBL/GenBank/DDBJ whole genome shotgun (WGS) entry which is preliminary data.</text>
</comment>
<dbReference type="EMBL" id="JAHXDN010000006">
    <property type="protein sequence ID" value="MBW4710188.1"/>
    <property type="molecule type" value="Genomic_DNA"/>
</dbReference>
<proteinExistence type="predicted"/>
<accession>A0A9X1K438</accession>
<dbReference type="RefSeq" id="WP_219506414.1">
    <property type="nucleotide sequence ID" value="NZ_JAHXDN010000006.1"/>
</dbReference>
<keyword evidence="3" id="KW-1185">Reference proteome</keyword>
<dbReference type="InterPro" id="IPR027843">
    <property type="entry name" value="DUF4440"/>
</dbReference>
<evidence type="ECO:0000313" key="3">
    <source>
        <dbReference type="Proteomes" id="UP001138661"/>
    </source>
</evidence>
<name>A0A9X1K438_9RHOB</name>
<feature type="domain" description="DUF4440" evidence="1">
    <location>
        <begin position="16"/>
        <end position="116"/>
    </location>
</feature>
<dbReference type="Proteomes" id="UP001138661">
    <property type="component" value="Unassembled WGS sequence"/>
</dbReference>
<evidence type="ECO:0000259" key="1">
    <source>
        <dbReference type="Pfam" id="PF14534"/>
    </source>
</evidence>
<dbReference type="AlphaFoldDB" id="A0A9X1K438"/>
<protein>
    <submittedName>
        <fullName evidence="2">DUF4440 domain-containing protein</fullName>
    </submittedName>
</protein>
<sequence>MPSDTSADTLLTQTLLPCETAVWEALVKGDAAQDAAALDETFLGVYPDGFATKHEHVAQLANGPTIRWFSITDARSMALGQGFALLSYLAIYQRVTRETPEQMFVSSIWRREGDTWIGVFSQDTPAQSPAAT</sequence>
<gene>
    <name evidence="2" type="ORF">KX928_20570</name>
</gene>
<evidence type="ECO:0000313" key="2">
    <source>
        <dbReference type="EMBL" id="MBW4710188.1"/>
    </source>
</evidence>